<gene>
    <name evidence="9" type="primary">thiE</name>
    <name evidence="13" type="ORF">SAMN02745752_01382</name>
</gene>
<comment type="catalytic activity">
    <reaction evidence="6 9 10">
        <text>4-methyl-5-(2-phosphooxyethyl)-thiazole + 4-amino-2-methyl-5-(diphosphooxymethyl)pyrimidine + H(+) = thiamine phosphate + diphosphate</text>
        <dbReference type="Rhea" id="RHEA:22328"/>
        <dbReference type="ChEBI" id="CHEBI:15378"/>
        <dbReference type="ChEBI" id="CHEBI:33019"/>
        <dbReference type="ChEBI" id="CHEBI:37575"/>
        <dbReference type="ChEBI" id="CHEBI:57841"/>
        <dbReference type="ChEBI" id="CHEBI:58296"/>
        <dbReference type="EC" id="2.5.1.3"/>
    </reaction>
</comment>
<dbReference type="InterPro" id="IPR036206">
    <property type="entry name" value="ThiamineP_synth_sf"/>
</dbReference>
<dbReference type="InterPro" id="IPR013785">
    <property type="entry name" value="Aldolase_TIM"/>
</dbReference>
<keyword evidence="14" id="KW-1185">Reference proteome</keyword>
<evidence type="ECO:0000256" key="11">
    <source>
        <dbReference type="RuleBase" id="RU004253"/>
    </source>
</evidence>
<evidence type="ECO:0000256" key="4">
    <source>
        <dbReference type="ARBA" id="ARBA00022842"/>
    </source>
</evidence>
<dbReference type="HAMAP" id="MF_00097">
    <property type="entry name" value="TMP_synthase"/>
    <property type="match status" value="1"/>
</dbReference>
<dbReference type="CDD" id="cd00564">
    <property type="entry name" value="TMP_TenI"/>
    <property type="match status" value="1"/>
</dbReference>
<comment type="caution">
    <text evidence="9">Lacks conserved residue(s) required for the propagation of feature annotation.</text>
</comment>
<evidence type="ECO:0000256" key="1">
    <source>
        <dbReference type="ARBA" id="ARBA00005165"/>
    </source>
</evidence>
<feature type="binding site" evidence="9">
    <location>
        <position position="112"/>
    </location>
    <ligand>
        <name>4-amino-2-methyl-5-(diphosphooxymethyl)pyrimidine</name>
        <dbReference type="ChEBI" id="CHEBI:57841"/>
    </ligand>
</feature>
<comment type="catalytic activity">
    <reaction evidence="7 9 10">
        <text>2-(2-carboxy-4-methylthiazol-5-yl)ethyl phosphate + 4-amino-2-methyl-5-(diphosphooxymethyl)pyrimidine + 2 H(+) = thiamine phosphate + CO2 + diphosphate</text>
        <dbReference type="Rhea" id="RHEA:47848"/>
        <dbReference type="ChEBI" id="CHEBI:15378"/>
        <dbReference type="ChEBI" id="CHEBI:16526"/>
        <dbReference type="ChEBI" id="CHEBI:33019"/>
        <dbReference type="ChEBI" id="CHEBI:37575"/>
        <dbReference type="ChEBI" id="CHEBI:57841"/>
        <dbReference type="ChEBI" id="CHEBI:62890"/>
        <dbReference type="EC" id="2.5.1.3"/>
    </reaction>
</comment>
<dbReference type="GO" id="GO:0000287">
    <property type="term" value="F:magnesium ion binding"/>
    <property type="evidence" value="ECO:0007669"/>
    <property type="project" value="UniProtKB-UniRule"/>
</dbReference>
<dbReference type="InterPro" id="IPR034291">
    <property type="entry name" value="TMP_synthase"/>
</dbReference>
<evidence type="ECO:0000256" key="8">
    <source>
        <dbReference type="ARBA" id="ARBA00047883"/>
    </source>
</evidence>
<keyword evidence="2 9" id="KW-0808">Transferase</keyword>
<keyword evidence="4 9" id="KW-0460">Magnesium</keyword>
<dbReference type="RefSeq" id="WP_072325631.1">
    <property type="nucleotide sequence ID" value="NZ_FPJW01000004.1"/>
</dbReference>
<sequence length="228" mass="24282">MAETAFLTGIYAITDPRFMADDTQLLEKVESALQGGLRLLQYRDKTADASKALRQARLLADLCHSYDCLLIINDDAELARASLADGVHLGQGDGCLRHARELLGTDALLGRTCHSSLDLAHQARQDGADYLAFGRCFVSGTKPLAPVADLGIFKQARPLGLPCVAIGGITPELAGQVATAGAHMIAAVEGIFATANPALAVRQYHEACAPSFSFNLNEVQHDPLSRTL</sequence>
<dbReference type="PANTHER" id="PTHR20857">
    <property type="entry name" value="THIAMINE-PHOSPHATE PYROPHOSPHORYLASE"/>
    <property type="match status" value="1"/>
</dbReference>
<dbReference type="PANTHER" id="PTHR20857:SF15">
    <property type="entry name" value="THIAMINE-PHOSPHATE SYNTHASE"/>
    <property type="match status" value="1"/>
</dbReference>
<dbReference type="GO" id="GO:0005737">
    <property type="term" value="C:cytoplasm"/>
    <property type="evidence" value="ECO:0007669"/>
    <property type="project" value="TreeGrafter"/>
</dbReference>
<accession>A0A1K1WJ87</accession>
<dbReference type="EMBL" id="FPJW01000004">
    <property type="protein sequence ID" value="SFX36853.1"/>
    <property type="molecule type" value="Genomic_DNA"/>
</dbReference>
<keyword evidence="3 9" id="KW-0479">Metal-binding</keyword>
<evidence type="ECO:0000256" key="3">
    <source>
        <dbReference type="ARBA" id="ARBA00022723"/>
    </source>
</evidence>
<comment type="catalytic activity">
    <reaction evidence="8 9 10">
        <text>2-[(2R,5Z)-2-carboxy-4-methylthiazol-5(2H)-ylidene]ethyl phosphate + 4-amino-2-methyl-5-(diphosphooxymethyl)pyrimidine + 2 H(+) = thiamine phosphate + CO2 + diphosphate</text>
        <dbReference type="Rhea" id="RHEA:47844"/>
        <dbReference type="ChEBI" id="CHEBI:15378"/>
        <dbReference type="ChEBI" id="CHEBI:16526"/>
        <dbReference type="ChEBI" id="CHEBI:33019"/>
        <dbReference type="ChEBI" id="CHEBI:37575"/>
        <dbReference type="ChEBI" id="CHEBI:57841"/>
        <dbReference type="ChEBI" id="CHEBI:62899"/>
        <dbReference type="EC" id="2.5.1.3"/>
    </reaction>
</comment>
<evidence type="ECO:0000256" key="5">
    <source>
        <dbReference type="ARBA" id="ARBA00022977"/>
    </source>
</evidence>
<evidence type="ECO:0000313" key="13">
    <source>
        <dbReference type="EMBL" id="SFX36853.1"/>
    </source>
</evidence>
<evidence type="ECO:0000256" key="6">
    <source>
        <dbReference type="ARBA" id="ARBA00047334"/>
    </source>
</evidence>
<evidence type="ECO:0000256" key="2">
    <source>
        <dbReference type="ARBA" id="ARBA00022679"/>
    </source>
</evidence>
<comment type="similarity">
    <text evidence="9 10">Belongs to the thiamine-phosphate synthase family.</text>
</comment>
<dbReference type="Pfam" id="PF02581">
    <property type="entry name" value="TMP-TENI"/>
    <property type="match status" value="1"/>
</dbReference>
<dbReference type="Proteomes" id="UP000182350">
    <property type="component" value="Unassembled WGS sequence"/>
</dbReference>
<dbReference type="EC" id="2.5.1.3" evidence="9"/>
<organism evidence="13 14">
    <name type="scientific">Marinospirillum alkaliphilum DSM 21637</name>
    <dbReference type="NCBI Taxonomy" id="1122209"/>
    <lineage>
        <taxon>Bacteria</taxon>
        <taxon>Pseudomonadati</taxon>
        <taxon>Pseudomonadota</taxon>
        <taxon>Gammaproteobacteria</taxon>
        <taxon>Oceanospirillales</taxon>
        <taxon>Oceanospirillaceae</taxon>
        <taxon>Marinospirillum</taxon>
    </lineage>
</organism>
<comment type="pathway">
    <text evidence="1 9 11">Cofactor biosynthesis; thiamine diphosphate biosynthesis; thiamine phosphate from 4-amino-2-methyl-5-diphosphomethylpyrimidine and 4-methyl-5-(2-phosphoethyl)-thiazole: step 1/1.</text>
</comment>
<evidence type="ECO:0000256" key="9">
    <source>
        <dbReference type="HAMAP-Rule" id="MF_00097"/>
    </source>
</evidence>
<evidence type="ECO:0000259" key="12">
    <source>
        <dbReference type="Pfam" id="PF02581"/>
    </source>
</evidence>
<dbReference type="UniPathway" id="UPA00060">
    <property type="reaction ID" value="UER00141"/>
</dbReference>
<feature type="domain" description="Thiamine phosphate synthase/TenI" evidence="12">
    <location>
        <begin position="10"/>
        <end position="191"/>
    </location>
</feature>
<feature type="binding site" evidence="9">
    <location>
        <begin position="139"/>
        <end position="141"/>
    </location>
    <ligand>
        <name>2-[(2R,5Z)-2-carboxy-4-methylthiazol-5(2H)-ylidene]ethyl phosphate</name>
        <dbReference type="ChEBI" id="CHEBI:62899"/>
    </ligand>
</feature>
<dbReference type="GO" id="GO:0004789">
    <property type="term" value="F:thiamine-phosphate diphosphorylase activity"/>
    <property type="evidence" value="ECO:0007669"/>
    <property type="project" value="UniProtKB-UniRule"/>
</dbReference>
<dbReference type="SUPFAM" id="SSF51391">
    <property type="entry name" value="Thiamin phosphate synthase"/>
    <property type="match status" value="1"/>
</dbReference>
<feature type="binding site" evidence="9">
    <location>
        <begin position="41"/>
        <end position="45"/>
    </location>
    <ligand>
        <name>4-amino-2-methyl-5-(diphosphooxymethyl)pyrimidine</name>
        <dbReference type="ChEBI" id="CHEBI:57841"/>
    </ligand>
</feature>
<dbReference type="OrthoDB" id="9789949at2"/>
<evidence type="ECO:0000313" key="14">
    <source>
        <dbReference type="Proteomes" id="UP000182350"/>
    </source>
</evidence>
<dbReference type="GO" id="GO:0009229">
    <property type="term" value="P:thiamine diphosphate biosynthetic process"/>
    <property type="evidence" value="ECO:0007669"/>
    <property type="project" value="UniProtKB-UniRule"/>
</dbReference>
<dbReference type="AlphaFoldDB" id="A0A1K1WJ87"/>
<dbReference type="Gene3D" id="3.20.20.70">
    <property type="entry name" value="Aldolase class I"/>
    <property type="match status" value="1"/>
</dbReference>
<protein>
    <recommendedName>
        <fullName evidence="9">Thiamine-phosphate synthase</fullName>
        <shortName evidence="9">TP synthase</shortName>
        <shortName evidence="9">TPS</shortName>
        <ecNumber evidence="9">2.5.1.3</ecNumber>
    </recommendedName>
    <alternativeName>
        <fullName evidence="9">Thiamine-phosphate pyrophosphorylase</fullName>
        <shortName evidence="9">TMP pyrophosphorylase</shortName>
        <shortName evidence="9">TMP-PPase</shortName>
    </alternativeName>
</protein>
<dbReference type="InterPro" id="IPR022998">
    <property type="entry name" value="ThiamineP_synth_TenI"/>
</dbReference>
<dbReference type="NCBIfam" id="TIGR00693">
    <property type="entry name" value="thiE"/>
    <property type="match status" value="1"/>
</dbReference>
<feature type="binding site" evidence="9">
    <location>
        <position position="142"/>
    </location>
    <ligand>
        <name>4-amino-2-methyl-5-(diphosphooxymethyl)pyrimidine</name>
        <dbReference type="ChEBI" id="CHEBI:57841"/>
    </ligand>
</feature>
<feature type="binding site" evidence="9">
    <location>
        <position position="168"/>
    </location>
    <ligand>
        <name>2-[(2R,5Z)-2-carboxy-4-methylthiazol-5(2H)-ylidene]ethyl phosphate</name>
        <dbReference type="ChEBI" id="CHEBI:62899"/>
    </ligand>
</feature>
<feature type="binding site" evidence="9">
    <location>
        <position position="73"/>
    </location>
    <ligand>
        <name>4-amino-2-methyl-5-(diphosphooxymethyl)pyrimidine</name>
        <dbReference type="ChEBI" id="CHEBI:57841"/>
    </ligand>
</feature>
<comment type="function">
    <text evidence="9">Condenses 4-methyl-5-(beta-hydroxyethyl)thiazole monophosphate (THZ-P) and 2-methyl-4-amino-5-hydroxymethyl pyrimidine pyrophosphate (HMP-PP) to form thiamine monophosphate (TMP).</text>
</comment>
<evidence type="ECO:0000256" key="10">
    <source>
        <dbReference type="RuleBase" id="RU003826"/>
    </source>
</evidence>
<comment type="cofactor">
    <cofactor evidence="9">
        <name>Mg(2+)</name>
        <dbReference type="ChEBI" id="CHEBI:18420"/>
    </cofactor>
    <text evidence="9">Binds 1 Mg(2+) ion per subunit.</text>
</comment>
<keyword evidence="5 9" id="KW-0784">Thiamine biosynthesis</keyword>
<dbReference type="GO" id="GO:0009228">
    <property type="term" value="P:thiamine biosynthetic process"/>
    <property type="evidence" value="ECO:0007669"/>
    <property type="project" value="UniProtKB-KW"/>
</dbReference>
<proteinExistence type="inferred from homology"/>
<feature type="binding site" evidence="9">
    <location>
        <position position="74"/>
    </location>
    <ligand>
        <name>Mg(2+)</name>
        <dbReference type="ChEBI" id="CHEBI:18420"/>
    </ligand>
</feature>
<evidence type="ECO:0000256" key="7">
    <source>
        <dbReference type="ARBA" id="ARBA00047851"/>
    </source>
</evidence>
<reference evidence="13 14" key="1">
    <citation type="submission" date="2016-11" db="EMBL/GenBank/DDBJ databases">
        <authorList>
            <person name="Jaros S."/>
            <person name="Januszkiewicz K."/>
            <person name="Wedrychowicz H."/>
        </authorList>
    </citation>
    <scope>NUCLEOTIDE SEQUENCE [LARGE SCALE GENOMIC DNA]</scope>
    <source>
        <strain evidence="13 14">DSM 21637</strain>
    </source>
</reference>
<feature type="binding site" evidence="9">
    <location>
        <position position="93"/>
    </location>
    <ligand>
        <name>Mg(2+)</name>
        <dbReference type="ChEBI" id="CHEBI:18420"/>
    </ligand>
</feature>
<name>A0A1K1WJ87_9GAMM</name>
<dbReference type="STRING" id="1122209.SAMN02745752_01382"/>